<dbReference type="EMBL" id="BSXW01000480">
    <property type="protein sequence ID" value="GMF23588.1"/>
    <property type="molecule type" value="Genomic_DNA"/>
</dbReference>
<reference evidence="1" key="1">
    <citation type="submission" date="2023-04" db="EMBL/GenBank/DDBJ databases">
        <title>Phytophthora lilii NBRC 32176.</title>
        <authorList>
            <person name="Ichikawa N."/>
            <person name="Sato H."/>
            <person name="Tonouchi N."/>
        </authorList>
    </citation>
    <scope>NUCLEOTIDE SEQUENCE</scope>
    <source>
        <strain evidence="1">NBRC 32176</strain>
    </source>
</reference>
<keyword evidence="2" id="KW-1185">Reference proteome</keyword>
<dbReference type="Proteomes" id="UP001165083">
    <property type="component" value="Unassembled WGS sequence"/>
</dbReference>
<protein>
    <submittedName>
        <fullName evidence="1">Unnamed protein product</fullName>
    </submittedName>
</protein>
<name>A0A9W6WZ58_9STRA</name>
<proteinExistence type="predicted"/>
<gene>
    <name evidence="1" type="ORF">Plil01_000954900</name>
</gene>
<sequence>MPSTTEFNAYRDFIERRRNETFASGNDWDGRAIWQPMKNSLSEEAAVPSWSIKVDTPERVAYATMFCSSLSIMMMELLTS</sequence>
<comment type="caution">
    <text evidence="1">The sequence shown here is derived from an EMBL/GenBank/DDBJ whole genome shotgun (WGS) entry which is preliminary data.</text>
</comment>
<evidence type="ECO:0000313" key="2">
    <source>
        <dbReference type="Proteomes" id="UP001165083"/>
    </source>
</evidence>
<accession>A0A9W6WZ58</accession>
<evidence type="ECO:0000313" key="1">
    <source>
        <dbReference type="EMBL" id="GMF23588.1"/>
    </source>
</evidence>
<dbReference type="AlphaFoldDB" id="A0A9W6WZ58"/>
<organism evidence="1 2">
    <name type="scientific">Phytophthora lilii</name>
    <dbReference type="NCBI Taxonomy" id="2077276"/>
    <lineage>
        <taxon>Eukaryota</taxon>
        <taxon>Sar</taxon>
        <taxon>Stramenopiles</taxon>
        <taxon>Oomycota</taxon>
        <taxon>Peronosporomycetes</taxon>
        <taxon>Peronosporales</taxon>
        <taxon>Peronosporaceae</taxon>
        <taxon>Phytophthora</taxon>
    </lineage>
</organism>